<accession>A0A6I2UJN3</accession>
<dbReference type="InterPro" id="IPR000305">
    <property type="entry name" value="GIY-YIG_endonuc"/>
</dbReference>
<evidence type="ECO:0000256" key="1">
    <source>
        <dbReference type="ARBA" id="ARBA00007435"/>
    </source>
</evidence>
<feature type="domain" description="GIY-YIG" evidence="2">
    <location>
        <begin position="1"/>
        <end position="70"/>
    </location>
</feature>
<dbReference type="Proteomes" id="UP000433181">
    <property type="component" value="Unassembled WGS sequence"/>
</dbReference>
<keyword evidence="4" id="KW-1185">Reference proteome</keyword>
<dbReference type="InterPro" id="IPR050190">
    <property type="entry name" value="UPF0213_domain"/>
</dbReference>
<dbReference type="PANTHER" id="PTHR34477:SF1">
    <property type="entry name" value="UPF0213 PROTEIN YHBQ"/>
    <property type="match status" value="1"/>
</dbReference>
<gene>
    <name evidence="3" type="ORF">FYJ84_12515</name>
</gene>
<comment type="similarity">
    <text evidence="1">Belongs to the UPF0213 family.</text>
</comment>
<organism evidence="3 4">
    <name type="scientific">Anaerovibrio slackiae</name>
    <dbReference type="NCBI Taxonomy" id="2652309"/>
    <lineage>
        <taxon>Bacteria</taxon>
        <taxon>Bacillati</taxon>
        <taxon>Bacillota</taxon>
        <taxon>Negativicutes</taxon>
        <taxon>Selenomonadales</taxon>
        <taxon>Selenomonadaceae</taxon>
        <taxon>Anaerovibrio</taxon>
    </lineage>
</organism>
<dbReference type="CDD" id="cd10456">
    <property type="entry name" value="GIY-YIG_UPF0213"/>
    <property type="match status" value="1"/>
</dbReference>
<protein>
    <submittedName>
        <fullName evidence="3">GIY-YIG nuclease family protein</fullName>
    </submittedName>
</protein>
<dbReference type="Gene3D" id="3.40.1440.10">
    <property type="entry name" value="GIY-YIG endonuclease"/>
    <property type="match status" value="1"/>
</dbReference>
<name>A0A6I2UJN3_9FIRM</name>
<evidence type="ECO:0000259" key="2">
    <source>
        <dbReference type="PROSITE" id="PS50164"/>
    </source>
</evidence>
<dbReference type="Pfam" id="PF01541">
    <property type="entry name" value="GIY-YIG"/>
    <property type="match status" value="1"/>
</dbReference>
<evidence type="ECO:0000313" key="4">
    <source>
        <dbReference type="Proteomes" id="UP000433181"/>
    </source>
</evidence>
<dbReference type="PROSITE" id="PS50164">
    <property type="entry name" value="GIY_YIG"/>
    <property type="match status" value="1"/>
</dbReference>
<proteinExistence type="inferred from homology"/>
<sequence>MLECSDGTLYTGYTVDLAHRLAMHNAGKASRCTRCRLPVRLVYYESFATKSEAMKRECAIKKLTRSQKLALIAAASNECN</sequence>
<dbReference type="SUPFAM" id="SSF82771">
    <property type="entry name" value="GIY-YIG endonuclease"/>
    <property type="match status" value="1"/>
</dbReference>
<comment type="caution">
    <text evidence="3">The sequence shown here is derived from an EMBL/GenBank/DDBJ whole genome shotgun (WGS) entry which is preliminary data.</text>
</comment>
<dbReference type="InterPro" id="IPR035901">
    <property type="entry name" value="GIY-YIG_endonuc_sf"/>
</dbReference>
<reference evidence="3 4" key="1">
    <citation type="submission" date="2019-08" db="EMBL/GenBank/DDBJ databases">
        <title>In-depth cultivation of the pig gut microbiome towards novel bacterial diversity and tailored functional studies.</title>
        <authorList>
            <person name="Wylensek D."/>
            <person name="Hitch T.C.A."/>
            <person name="Clavel T."/>
        </authorList>
    </citation>
    <scope>NUCLEOTIDE SEQUENCE [LARGE SCALE GENOMIC DNA]</scope>
    <source>
        <strain evidence="3 4">WCA-693-APC-5D-A</strain>
    </source>
</reference>
<evidence type="ECO:0000313" key="3">
    <source>
        <dbReference type="EMBL" id="MSU09794.1"/>
    </source>
</evidence>
<dbReference type="AlphaFoldDB" id="A0A6I2UJN3"/>
<dbReference type="PANTHER" id="PTHR34477">
    <property type="entry name" value="UPF0213 PROTEIN YHBQ"/>
    <property type="match status" value="1"/>
</dbReference>
<dbReference type="EMBL" id="VUNR01000034">
    <property type="protein sequence ID" value="MSU09794.1"/>
    <property type="molecule type" value="Genomic_DNA"/>
</dbReference>